<dbReference type="RefSeq" id="WP_012064295.1">
    <property type="nucleotide sequence ID" value="NC_009633.1"/>
</dbReference>
<protein>
    <submittedName>
        <fullName evidence="1">Uncharacterized protein</fullName>
    </submittedName>
</protein>
<reference evidence="2" key="1">
    <citation type="journal article" date="2016" name="Genome Announc.">
        <title>Complete genome sequence of Alkaliphilus metalliredigens strain QYMF, an alkaliphilic and metal-reducing bacterium isolated from borax-contaminated leachate ponds.</title>
        <authorList>
            <person name="Hwang C."/>
            <person name="Copeland A."/>
            <person name="Lucas S."/>
            <person name="Lapidus A."/>
            <person name="Barry K."/>
            <person name="Detter J.C."/>
            <person name="Glavina Del Rio T."/>
            <person name="Hammon N."/>
            <person name="Israni S."/>
            <person name="Dalin E."/>
            <person name="Tice H."/>
            <person name="Pitluck S."/>
            <person name="Chertkov O."/>
            <person name="Brettin T."/>
            <person name="Bruce D."/>
            <person name="Han C."/>
            <person name="Schmutz J."/>
            <person name="Larimer F."/>
            <person name="Land M.L."/>
            <person name="Hauser L."/>
            <person name="Kyrpides N."/>
            <person name="Mikhailova N."/>
            <person name="Ye Q."/>
            <person name="Zhou J."/>
            <person name="Richardson P."/>
            <person name="Fields M.W."/>
        </authorList>
    </citation>
    <scope>NUCLEOTIDE SEQUENCE [LARGE SCALE GENOMIC DNA]</scope>
    <source>
        <strain evidence="2">QYMF</strain>
    </source>
</reference>
<proteinExistence type="predicted"/>
<evidence type="ECO:0000313" key="2">
    <source>
        <dbReference type="Proteomes" id="UP000001572"/>
    </source>
</evidence>
<dbReference type="OrthoDB" id="9905308at2"/>
<name>A6TT12_ALKMQ</name>
<dbReference type="Pfam" id="PF17437">
    <property type="entry name" value="DUF5416"/>
    <property type="match status" value="1"/>
</dbReference>
<dbReference type="HOGENOM" id="CLU_2056402_0_0_9"/>
<dbReference type="EMBL" id="CP000724">
    <property type="protein sequence ID" value="ABR49330.1"/>
    <property type="molecule type" value="Genomic_DNA"/>
</dbReference>
<dbReference type="KEGG" id="amt:Amet_3192"/>
<dbReference type="AlphaFoldDB" id="A6TT12"/>
<keyword evidence="2" id="KW-1185">Reference proteome</keyword>
<dbReference type="InterPro" id="IPR035393">
    <property type="entry name" value="DUF5416"/>
</dbReference>
<dbReference type="Proteomes" id="UP000001572">
    <property type="component" value="Chromosome"/>
</dbReference>
<gene>
    <name evidence="1" type="ordered locus">Amet_3192</name>
</gene>
<organism evidence="1 2">
    <name type="scientific">Alkaliphilus metalliredigens (strain QYMF)</name>
    <dbReference type="NCBI Taxonomy" id="293826"/>
    <lineage>
        <taxon>Bacteria</taxon>
        <taxon>Bacillati</taxon>
        <taxon>Bacillota</taxon>
        <taxon>Clostridia</taxon>
        <taxon>Peptostreptococcales</taxon>
        <taxon>Natronincolaceae</taxon>
        <taxon>Alkaliphilus</taxon>
    </lineage>
</organism>
<sequence>MANFIWGATKINELKAGDVYNPKDKLLTTEDVQCLKILDKIMKNCNMLPEKRLKEAFLEIIKQEDYQLLYYDGHTRDSTAYINHIIKKNTDEKPDTLEFNLFIFKLTYWLTEYFIHHSA</sequence>
<dbReference type="STRING" id="293826.Amet_3192"/>
<accession>A6TT12</accession>
<evidence type="ECO:0000313" key="1">
    <source>
        <dbReference type="EMBL" id="ABR49330.1"/>
    </source>
</evidence>